<dbReference type="VEuPathDB" id="TriTrypDB:TM35_000012950"/>
<evidence type="ECO:0000256" key="11">
    <source>
        <dbReference type="SAM" id="MobiDB-lite"/>
    </source>
</evidence>
<proteinExistence type="inferred from homology"/>
<evidence type="ECO:0000256" key="7">
    <source>
        <dbReference type="ARBA" id="ARBA00047899"/>
    </source>
</evidence>
<dbReference type="InterPro" id="IPR011009">
    <property type="entry name" value="Kinase-like_dom_sf"/>
</dbReference>
<dbReference type="PANTHER" id="PTHR44899:SF3">
    <property type="entry name" value="SERINE_THREONINE-PROTEIN KINASE NEK1"/>
    <property type="match status" value="1"/>
</dbReference>
<dbReference type="InterPro" id="IPR051131">
    <property type="entry name" value="NEK_Ser/Thr_kinase_NIMA"/>
</dbReference>
<keyword evidence="2 10" id="KW-0723">Serine/threonine-protein kinase</keyword>
<dbReference type="EC" id="2.7.11.1" evidence="1"/>
<dbReference type="GeneID" id="39980756"/>
<comment type="catalytic activity">
    <reaction evidence="8">
        <text>L-seryl-[protein] + ATP = O-phospho-L-seryl-[protein] + ADP + H(+)</text>
        <dbReference type="Rhea" id="RHEA:17989"/>
        <dbReference type="Rhea" id="RHEA-COMP:9863"/>
        <dbReference type="Rhea" id="RHEA-COMP:11604"/>
        <dbReference type="ChEBI" id="CHEBI:15378"/>
        <dbReference type="ChEBI" id="CHEBI:29999"/>
        <dbReference type="ChEBI" id="CHEBI:30616"/>
        <dbReference type="ChEBI" id="CHEBI:83421"/>
        <dbReference type="ChEBI" id="CHEBI:456216"/>
        <dbReference type="EC" id="2.7.11.1"/>
    </reaction>
</comment>
<dbReference type="Gene3D" id="1.10.510.10">
    <property type="entry name" value="Transferase(Phosphotransferase) domain 1"/>
    <property type="match status" value="1"/>
</dbReference>
<dbReference type="CDD" id="cd08215">
    <property type="entry name" value="STKc_Nek"/>
    <property type="match status" value="1"/>
</dbReference>
<feature type="binding site" evidence="9">
    <location>
        <position position="43"/>
    </location>
    <ligand>
        <name>ATP</name>
        <dbReference type="ChEBI" id="CHEBI:30616"/>
    </ligand>
</feature>
<gene>
    <name evidence="13" type="ORF">TM35_000012950</name>
</gene>
<keyword evidence="5 13" id="KW-0418">Kinase</keyword>
<comment type="catalytic activity">
    <reaction evidence="7">
        <text>L-threonyl-[protein] + ATP = O-phospho-L-threonyl-[protein] + ADP + H(+)</text>
        <dbReference type="Rhea" id="RHEA:46608"/>
        <dbReference type="Rhea" id="RHEA-COMP:11060"/>
        <dbReference type="Rhea" id="RHEA-COMP:11605"/>
        <dbReference type="ChEBI" id="CHEBI:15378"/>
        <dbReference type="ChEBI" id="CHEBI:30013"/>
        <dbReference type="ChEBI" id="CHEBI:30616"/>
        <dbReference type="ChEBI" id="CHEBI:61977"/>
        <dbReference type="ChEBI" id="CHEBI:456216"/>
        <dbReference type="EC" id="2.7.11.1"/>
    </reaction>
</comment>
<dbReference type="OrthoDB" id="248923at2759"/>
<evidence type="ECO:0000256" key="5">
    <source>
        <dbReference type="ARBA" id="ARBA00022777"/>
    </source>
</evidence>
<dbReference type="PROSITE" id="PS50011">
    <property type="entry name" value="PROTEIN_KINASE_DOM"/>
    <property type="match status" value="1"/>
</dbReference>
<keyword evidence="14" id="KW-1185">Reference proteome</keyword>
<dbReference type="InterPro" id="IPR017441">
    <property type="entry name" value="Protein_kinase_ATP_BS"/>
</dbReference>
<name>A0A1X0P963_9TRYP</name>
<dbReference type="RefSeq" id="XP_028887484.1">
    <property type="nucleotide sequence ID" value="XM_029020976.1"/>
</dbReference>
<dbReference type="PROSITE" id="PS00107">
    <property type="entry name" value="PROTEIN_KINASE_ATP"/>
    <property type="match status" value="1"/>
</dbReference>
<evidence type="ECO:0000313" key="13">
    <source>
        <dbReference type="EMBL" id="ORC93418.1"/>
    </source>
</evidence>
<feature type="domain" description="Protein kinase" evidence="12">
    <location>
        <begin position="14"/>
        <end position="272"/>
    </location>
</feature>
<sequence length="484" mass="54386">MELRDKTASGLERYIIGEYLGQGTTSDVFKVADSLTKKEYVLKQMFLDSMSLEEQLRVKKEILVMNDVDHPNIVKFRESFSGENSVNIIMESCECTLEELIERQQEEGGGLPFPEDAIIEWMAELLCGLAYLHSRRIVHRDIKTSNIFVTEKNHVKLGDFGVCTVLTSATVSAESMIGTPLYFSPEVCESEAYDERSDVWSLGVVFYEMCTLRRPFDAEHLPGLIRQILTKDVAPFNTGLDSRFEEIVRKMLSKDPGDRPTAQDLIDYHLVVPPSHPSHPSQKPSRGRHIQQYYGPELVFSGDPSNVEPSPTQLGNGREQKPRPKGNVSRETKSVPSKVKERKKVVTEKKTSNKGTPKVLDVEERAEMMNRIKNAKSKINMSELRENMLQKRLQLFGDVYPFPSGDVPIIIELQRGLFNSNTSDSIHEPSTSLSSTLNSTPSFVDDIAAVIQKHSSGGSKIDLEQLDDAASLLCQYKLTNHGLC</sequence>
<dbReference type="InterPro" id="IPR008271">
    <property type="entry name" value="Ser/Thr_kinase_AS"/>
</dbReference>
<dbReference type="SMART" id="SM00220">
    <property type="entry name" value="S_TKc"/>
    <property type="match status" value="1"/>
</dbReference>
<evidence type="ECO:0000256" key="6">
    <source>
        <dbReference type="ARBA" id="ARBA00022840"/>
    </source>
</evidence>
<feature type="region of interest" description="Disordered" evidence="11">
    <location>
        <begin position="297"/>
        <end position="356"/>
    </location>
</feature>
<evidence type="ECO:0000256" key="4">
    <source>
        <dbReference type="ARBA" id="ARBA00022741"/>
    </source>
</evidence>
<evidence type="ECO:0000256" key="10">
    <source>
        <dbReference type="RuleBase" id="RU000304"/>
    </source>
</evidence>
<dbReference type="InterPro" id="IPR000719">
    <property type="entry name" value="Prot_kinase_dom"/>
</dbReference>
<dbReference type="Proteomes" id="UP000192257">
    <property type="component" value="Unassembled WGS sequence"/>
</dbReference>
<dbReference type="AlphaFoldDB" id="A0A1X0P963"/>
<evidence type="ECO:0000256" key="3">
    <source>
        <dbReference type="ARBA" id="ARBA00022679"/>
    </source>
</evidence>
<keyword evidence="3" id="KW-0808">Transferase</keyword>
<feature type="compositionally biased region" description="Basic and acidic residues" evidence="11">
    <location>
        <begin position="318"/>
        <end position="333"/>
    </location>
</feature>
<keyword evidence="6 9" id="KW-0067">ATP-binding</keyword>
<feature type="compositionally biased region" description="Polar residues" evidence="11">
    <location>
        <begin position="303"/>
        <end position="315"/>
    </location>
</feature>
<dbReference type="EMBL" id="NBCO01000001">
    <property type="protein sequence ID" value="ORC93418.1"/>
    <property type="molecule type" value="Genomic_DNA"/>
</dbReference>
<dbReference type="Pfam" id="PF00069">
    <property type="entry name" value="Pkinase"/>
    <property type="match status" value="1"/>
</dbReference>
<evidence type="ECO:0000256" key="9">
    <source>
        <dbReference type="PROSITE-ProRule" id="PRU10141"/>
    </source>
</evidence>
<dbReference type="GO" id="GO:0004674">
    <property type="term" value="F:protein serine/threonine kinase activity"/>
    <property type="evidence" value="ECO:0007669"/>
    <property type="project" value="UniProtKB-KW"/>
</dbReference>
<accession>A0A1X0P963</accession>
<comment type="similarity">
    <text evidence="10">Belongs to the protein kinase superfamily.</text>
</comment>
<evidence type="ECO:0000256" key="1">
    <source>
        <dbReference type="ARBA" id="ARBA00012513"/>
    </source>
</evidence>
<keyword evidence="4 9" id="KW-0547">Nucleotide-binding</keyword>
<organism evidence="13 14">
    <name type="scientific">Trypanosoma theileri</name>
    <dbReference type="NCBI Taxonomy" id="67003"/>
    <lineage>
        <taxon>Eukaryota</taxon>
        <taxon>Discoba</taxon>
        <taxon>Euglenozoa</taxon>
        <taxon>Kinetoplastea</taxon>
        <taxon>Metakinetoplastina</taxon>
        <taxon>Trypanosomatida</taxon>
        <taxon>Trypanosomatidae</taxon>
        <taxon>Trypanosoma</taxon>
    </lineage>
</organism>
<dbReference type="PROSITE" id="PS00108">
    <property type="entry name" value="PROTEIN_KINASE_ST"/>
    <property type="match status" value="1"/>
</dbReference>
<dbReference type="PANTHER" id="PTHR44899">
    <property type="entry name" value="CAMK FAMILY PROTEIN KINASE"/>
    <property type="match status" value="1"/>
</dbReference>
<evidence type="ECO:0000256" key="2">
    <source>
        <dbReference type="ARBA" id="ARBA00022527"/>
    </source>
</evidence>
<evidence type="ECO:0000256" key="8">
    <source>
        <dbReference type="ARBA" id="ARBA00048679"/>
    </source>
</evidence>
<dbReference type="GO" id="GO:0005524">
    <property type="term" value="F:ATP binding"/>
    <property type="evidence" value="ECO:0007669"/>
    <property type="project" value="UniProtKB-UniRule"/>
</dbReference>
<evidence type="ECO:0000313" key="14">
    <source>
        <dbReference type="Proteomes" id="UP000192257"/>
    </source>
</evidence>
<evidence type="ECO:0000259" key="12">
    <source>
        <dbReference type="PROSITE" id="PS50011"/>
    </source>
</evidence>
<reference evidence="13 14" key="1">
    <citation type="submission" date="2017-03" db="EMBL/GenBank/DDBJ databases">
        <title>An alternative strategy for trypanosome survival in the mammalian bloodstream revealed through genome and transcriptome analysis of the ubiquitous bovine parasite Trypanosoma (Megatrypanum) theileri.</title>
        <authorList>
            <person name="Kelly S."/>
            <person name="Ivens A."/>
            <person name="Mott A."/>
            <person name="O'Neill E."/>
            <person name="Emms D."/>
            <person name="Macleod O."/>
            <person name="Voorheis P."/>
            <person name="Matthews J."/>
            <person name="Matthews K."/>
            <person name="Carrington M."/>
        </authorList>
    </citation>
    <scope>NUCLEOTIDE SEQUENCE [LARGE SCALE GENOMIC DNA]</scope>
    <source>
        <strain evidence="13">Edinburgh</strain>
    </source>
</reference>
<comment type="caution">
    <text evidence="13">The sequence shown here is derived from an EMBL/GenBank/DDBJ whole genome shotgun (WGS) entry which is preliminary data.</text>
</comment>
<dbReference type="SUPFAM" id="SSF56112">
    <property type="entry name" value="Protein kinase-like (PK-like)"/>
    <property type="match status" value="1"/>
</dbReference>
<protein>
    <recommendedName>
        <fullName evidence="1">non-specific serine/threonine protein kinase</fullName>
        <ecNumber evidence="1">2.7.11.1</ecNumber>
    </recommendedName>
</protein>